<accession>A0A517PA87</accession>
<keyword evidence="2" id="KW-1185">Reference proteome</keyword>
<dbReference type="KEGG" id="acaf:CA12_23890"/>
<protein>
    <submittedName>
        <fullName evidence="1">Uncharacterized protein</fullName>
    </submittedName>
</protein>
<reference evidence="1 2" key="1">
    <citation type="submission" date="2019-02" db="EMBL/GenBank/DDBJ databases">
        <title>Deep-cultivation of Planctomycetes and their phenomic and genomic characterization uncovers novel biology.</title>
        <authorList>
            <person name="Wiegand S."/>
            <person name="Jogler M."/>
            <person name="Boedeker C."/>
            <person name="Pinto D."/>
            <person name="Vollmers J."/>
            <person name="Rivas-Marin E."/>
            <person name="Kohn T."/>
            <person name="Peeters S.H."/>
            <person name="Heuer A."/>
            <person name="Rast P."/>
            <person name="Oberbeckmann S."/>
            <person name="Bunk B."/>
            <person name="Jeske O."/>
            <person name="Meyerdierks A."/>
            <person name="Storesund J.E."/>
            <person name="Kallscheuer N."/>
            <person name="Luecker S."/>
            <person name="Lage O.M."/>
            <person name="Pohl T."/>
            <person name="Merkel B.J."/>
            <person name="Hornburger P."/>
            <person name="Mueller R.-W."/>
            <person name="Bruemmer F."/>
            <person name="Labrenz M."/>
            <person name="Spormann A.M."/>
            <person name="Op den Camp H."/>
            <person name="Overmann J."/>
            <person name="Amann R."/>
            <person name="Jetten M.S.M."/>
            <person name="Mascher T."/>
            <person name="Medema M.H."/>
            <person name="Devos D.P."/>
            <person name="Kaster A.-K."/>
            <person name="Ovreas L."/>
            <person name="Rohde M."/>
            <person name="Galperin M.Y."/>
            <person name="Jogler C."/>
        </authorList>
    </citation>
    <scope>NUCLEOTIDE SEQUENCE [LARGE SCALE GENOMIC DNA]</scope>
    <source>
        <strain evidence="1 2">CA12</strain>
    </source>
</reference>
<dbReference type="AlphaFoldDB" id="A0A517PA87"/>
<dbReference type="EMBL" id="CP036265">
    <property type="protein sequence ID" value="QDT16288.1"/>
    <property type="molecule type" value="Genomic_DNA"/>
</dbReference>
<dbReference type="RefSeq" id="WP_165700707.1">
    <property type="nucleotide sequence ID" value="NZ_CP036265.1"/>
</dbReference>
<sequence length="69" mass="7096">MFSRSGSRAVPGRLALAAAAFCLSFPLGLTGCSDDRGGVIEQEPKTAEEIAADEAYSEEADAAADQMGD</sequence>
<organism evidence="1 2">
    <name type="scientific">Alienimonas californiensis</name>
    <dbReference type="NCBI Taxonomy" id="2527989"/>
    <lineage>
        <taxon>Bacteria</taxon>
        <taxon>Pseudomonadati</taxon>
        <taxon>Planctomycetota</taxon>
        <taxon>Planctomycetia</taxon>
        <taxon>Planctomycetales</taxon>
        <taxon>Planctomycetaceae</taxon>
        <taxon>Alienimonas</taxon>
    </lineage>
</organism>
<dbReference type="PROSITE" id="PS51257">
    <property type="entry name" value="PROKAR_LIPOPROTEIN"/>
    <property type="match status" value="1"/>
</dbReference>
<name>A0A517PA87_9PLAN</name>
<evidence type="ECO:0000313" key="1">
    <source>
        <dbReference type="EMBL" id="QDT16288.1"/>
    </source>
</evidence>
<evidence type="ECO:0000313" key="2">
    <source>
        <dbReference type="Proteomes" id="UP000318741"/>
    </source>
</evidence>
<dbReference type="Proteomes" id="UP000318741">
    <property type="component" value="Chromosome"/>
</dbReference>
<proteinExistence type="predicted"/>
<gene>
    <name evidence="1" type="ORF">CA12_23890</name>
</gene>